<reference evidence="4" key="2">
    <citation type="submission" date="2020-09" db="EMBL/GenBank/DDBJ databases">
        <authorList>
            <person name="Sun Q."/>
            <person name="Kim S."/>
        </authorList>
    </citation>
    <scope>NUCLEOTIDE SEQUENCE</scope>
    <source>
        <strain evidence="4">KCTC 32296</strain>
    </source>
</reference>
<dbReference type="EMBL" id="BMZB01000001">
    <property type="protein sequence ID" value="GGZ29836.1"/>
    <property type="molecule type" value="Genomic_DNA"/>
</dbReference>
<evidence type="ECO:0000313" key="4">
    <source>
        <dbReference type="EMBL" id="GGZ29836.1"/>
    </source>
</evidence>
<reference evidence="4" key="1">
    <citation type="journal article" date="2014" name="Int. J. Syst. Evol. Microbiol.">
        <title>Complete genome sequence of Corynebacterium casei LMG S-19264T (=DSM 44701T), isolated from a smear-ripened cheese.</title>
        <authorList>
            <consortium name="US DOE Joint Genome Institute (JGI-PGF)"/>
            <person name="Walter F."/>
            <person name="Albersmeier A."/>
            <person name="Kalinowski J."/>
            <person name="Ruckert C."/>
        </authorList>
    </citation>
    <scope>NUCLEOTIDE SEQUENCE</scope>
    <source>
        <strain evidence="4">KCTC 32296</strain>
    </source>
</reference>
<protein>
    <submittedName>
        <fullName evidence="4">NAD(P)H quinone oxidoreductase</fullName>
    </submittedName>
</protein>
<comment type="caution">
    <text evidence="4">The sequence shown here is derived from an EMBL/GenBank/DDBJ whole genome shotgun (WGS) entry which is preliminary data.</text>
</comment>
<keyword evidence="5" id="KW-1185">Reference proteome</keyword>
<dbReference type="SUPFAM" id="SSF50129">
    <property type="entry name" value="GroES-like"/>
    <property type="match status" value="1"/>
</dbReference>
<evidence type="ECO:0000259" key="3">
    <source>
        <dbReference type="SMART" id="SM00829"/>
    </source>
</evidence>
<dbReference type="Pfam" id="PF00107">
    <property type="entry name" value="ADH_zinc_N"/>
    <property type="match status" value="1"/>
</dbReference>
<dbReference type="CDD" id="cd05276">
    <property type="entry name" value="p53_inducible_oxidoreductase"/>
    <property type="match status" value="1"/>
</dbReference>
<name>A0A918Q0S8_9CAUL</name>
<dbReference type="Pfam" id="PF08240">
    <property type="entry name" value="ADH_N"/>
    <property type="match status" value="1"/>
</dbReference>
<sequence>MHVIQVNNDGKSPYDLFVAEAPRPETPAGHVLIRVSHAGVNRPDILQRIGAYPPPVGASPILGLEVSGTIESLNLSDEEARLLGWTLGDKVCALTNGGGYAEFVSVDARHLLPIPKGLTMAEAATLPEVSLTVYANMIEGGGLKAGETVLIHGGNSGIGSMAIQMAKGFGAKVITTVRGADKCARVAAFGADLVIDAGAGDFVEAVKAYGGADVVIDIVGGDYTDRNLICLKPKGRMVQVGVGAGAKVALDLFRVMQKQLTLTGSTLRPRSADEKARLSHAVRDQVWPLIDAGQIKTVVEKAFSLDKAGEAHAWLEAGQHVGKVVLKIGG</sequence>
<dbReference type="InterPro" id="IPR013149">
    <property type="entry name" value="ADH-like_C"/>
</dbReference>
<dbReference type="Proteomes" id="UP000662572">
    <property type="component" value="Unassembled WGS sequence"/>
</dbReference>
<evidence type="ECO:0000256" key="1">
    <source>
        <dbReference type="ARBA" id="ARBA00022857"/>
    </source>
</evidence>
<dbReference type="PANTHER" id="PTHR48106:SF8">
    <property type="entry name" value="OS02G0805600 PROTEIN"/>
    <property type="match status" value="1"/>
</dbReference>
<proteinExistence type="predicted"/>
<dbReference type="InterPro" id="IPR011032">
    <property type="entry name" value="GroES-like_sf"/>
</dbReference>
<keyword evidence="2" id="KW-0560">Oxidoreductase</keyword>
<feature type="domain" description="Enoyl reductase (ER)" evidence="3">
    <location>
        <begin position="11"/>
        <end position="326"/>
    </location>
</feature>
<accession>A0A918Q0S8</accession>
<dbReference type="AlphaFoldDB" id="A0A918Q0S8"/>
<dbReference type="Gene3D" id="3.90.180.10">
    <property type="entry name" value="Medium-chain alcohol dehydrogenases, catalytic domain"/>
    <property type="match status" value="1"/>
</dbReference>
<dbReference type="InterPro" id="IPR014189">
    <property type="entry name" value="Quinone_OxRdtase_PIG3"/>
</dbReference>
<dbReference type="PANTHER" id="PTHR48106">
    <property type="entry name" value="QUINONE OXIDOREDUCTASE PIG3-RELATED"/>
    <property type="match status" value="1"/>
</dbReference>
<dbReference type="NCBIfam" id="TIGR02824">
    <property type="entry name" value="quinone_pig3"/>
    <property type="match status" value="1"/>
</dbReference>
<evidence type="ECO:0000256" key="2">
    <source>
        <dbReference type="ARBA" id="ARBA00023002"/>
    </source>
</evidence>
<dbReference type="SUPFAM" id="SSF51735">
    <property type="entry name" value="NAD(P)-binding Rossmann-fold domains"/>
    <property type="match status" value="1"/>
</dbReference>
<dbReference type="GO" id="GO:0016651">
    <property type="term" value="F:oxidoreductase activity, acting on NAD(P)H"/>
    <property type="evidence" value="ECO:0007669"/>
    <property type="project" value="TreeGrafter"/>
</dbReference>
<dbReference type="InterPro" id="IPR013154">
    <property type="entry name" value="ADH-like_N"/>
</dbReference>
<evidence type="ECO:0000313" key="5">
    <source>
        <dbReference type="Proteomes" id="UP000662572"/>
    </source>
</evidence>
<keyword evidence="1" id="KW-0521">NADP</keyword>
<dbReference type="SMART" id="SM00829">
    <property type="entry name" value="PKS_ER"/>
    <property type="match status" value="1"/>
</dbReference>
<organism evidence="4 5">
    <name type="scientific">Asticcacaulis endophyticus</name>
    <dbReference type="NCBI Taxonomy" id="1395890"/>
    <lineage>
        <taxon>Bacteria</taxon>
        <taxon>Pseudomonadati</taxon>
        <taxon>Pseudomonadota</taxon>
        <taxon>Alphaproteobacteria</taxon>
        <taxon>Caulobacterales</taxon>
        <taxon>Caulobacteraceae</taxon>
        <taxon>Asticcacaulis</taxon>
    </lineage>
</organism>
<dbReference type="InterPro" id="IPR036291">
    <property type="entry name" value="NAD(P)-bd_dom_sf"/>
</dbReference>
<dbReference type="InterPro" id="IPR020843">
    <property type="entry name" value="ER"/>
</dbReference>
<gene>
    <name evidence="4" type="ORF">GCM10011273_14910</name>
</gene>
<dbReference type="GO" id="GO:0070402">
    <property type="term" value="F:NADPH binding"/>
    <property type="evidence" value="ECO:0007669"/>
    <property type="project" value="TreeGrafter"/>
</dbReference>
<dbReference type="Gene3D" id="3.40.50.720">
    <property type="entry name" value="NAD(P)-binding Rossmann-like Domain"/>
    <property type="match status" value="1"/>
</dbReference>